<dbReference type="Proteomes" id="UP001054902">
    <property type="component" value="Unassembled WGS sequence"/>
</dbReference>
<comment type="caution">
    <text evidence="3">The sequence shown here is derived from an EMBL/GenBank/DDBJ whole genome shotgun (WGS) entry which is preliminary data.</text>
</comment>
<feature type="transmembrane region" description="Helical" evidence="2">
    <location>
        <begin position="69"/>
        <end position="94"/>
    </location>
</feature>
<dbReference type="GO" id="GO:0022857">
    <property type="term" value="F:transmembrane transporter activity"/>
    <property type="evidence" value="ECO:0007669"/>
    <property type="project" value="InterPro"/>
</dbReference>
<feature type="transmembrane region" description="Helical" evidence="2">
    <location>
        <begin position="380"/>
        <end position="401"/>
    </location>
</feature>
<name>A0AAD3DEV6_9STRA</name>
<evidence type="ECO:0000313" key="4">
    <source>
        <dbReference type="Proteomes" id="UP001054902"/>
    </source>
</evidence>
<evidence type="ECO:0000313" key="3">
    <source>
        <dbReference type="EMBL" id="GFH61720.1"/>
    </source>
</evidence>
<feature type="transmembrane region" description="Helical" evidence="2">
    <location>
        <begin position="114"/>
        <end position="133"/>
    </location>
</feature>
<dbReference type="SUPFAM" id="SSF103473">
    <property type="entry name" value="MFS general substrate transporter"/>
    <property type="match status" value="1"/>
</dbReference>
<reference evidence="3 4" key="1">
    <citation type="journal article" date="2021" name="Sci. Rep.">
        <title>The genome of the diatom Chaetoceros tenuissimus carries an ancient integrated fragment of an extant virus.</title>
        <authorList>
            <person name="Hongo Y."/>
            <person name="Kimura K."/>
            <person name="Takaki Y."/>
            <person name="Yoshida Y."/>
            <person name="Baba S."/>
            <person name="Kobayashi G."/>
            <person name="Nagasaki K."/>
            <person name="Hano T."/>
            <person name="Tomaru Y."/>
        </authorList>
    </citation>
    <scope>NUCLEOTIDE SEQUENCE [LARGE SCALE GENOMIC DNA]</scope>
    <source>
        <strain evidence="3 4">NIES-3715</strain>
    </source>
</reference>
<dbReference type="Pfam" id="PF07690">
    <property type="entry name" value="MFS_1"/>
    <property type="match status" value="1"/>
</dbReference>
<feature type="transmembrane region" description="Helical" evidence="2">
    <location>
        <begin position="145"/>
        <end position="164"/>
    </location>
</feature>
<feature type="region of interest" description="Disordered" evidence="1">
    <location>
        <begin position="37"/>
        <end position="61"/>
    </location>
</feature>
<dbReference type="CDD" id="cd06174">
    <property type="entry name" value="MFS"/>
    <property type="match status" value="1"/>
</dbReference>
<gene>
    <name evidence="3" type="ORF">CTEN210_18196</name>
</gene>
<feature type="transmembrane region" description="Helical" evidence="2">
    <location>
        <begin position="480"/>
        <end position="501"/>
    </location>
</feature>
<protein>
    <submittedName>
        <fullName evidence="3">Uncharacterized protein</fullName>
    </submittedName>
</protein>
<keyword evidence="2" id="KW-0472">Membrane</keyword>
<keyword evidence="2" id="KW-1133">Transmembrane helix</keyword>
<feature type="transmembrane region" description="Helical" evidence="2">
    <location>
        <begin position="318"/>
        <end position="337"/>
    </location>
</feature>
<dbReference type="InterPro" id="IPR011701">
    <property type="entry name" value="MFS"/>
</dbReference>
<proteinExistence type="predicted"/>
<keyword evidence="4" id="KW-1185">Reference proteome</keyword>
<dbReference type="InterPro" id="IPR036259">
    <property type="entry name" value="MFS_trans_sf"/>
</dbReference>
<sequence length="503" mass="55106">MSFSLLSPRPSIHSSSTTTSDQDHLLPLHIRRYSSSSTSHSSFQHHDVSLQGGGQEYSSHQRQEQRSKVFMSCALFATYFTVMGAKCALPSTFALLTSQNSGLLNEFQSSPSHIISQTLTLSTMSIALGKILLGPVIDSQGGVKCLQIALGSLMTCMLVISSTSSFKMFAVTWIMVDFIFSSCWAACLNAIHGVFLESDWPGKIGELAVAGRVGNACSFILFSFVLNQVQKMNVGTGVDGSWRWVFFCSGLMQIIPLILFSCFQTNKRLLQEDNQEEHVETSAVGTVSTTSAQSRPTIQDSLKVLQTEAKRVSFWMHLVSRSCLMIIASFLLFVPSYMNQAFEMTSSQAAWVGSLYALGSLLSVSFGAKRFTSFTIQKKLWSVVGLLGSLCGICILHLGYISSLWNMTPIMASTSMFLWGVAFSIPFYIPPSMYALKRGGRKSSATIADAFDLVGFMLLAGFNGFVASRKQDVLMEWFKPFGVLLGCSIVSLLTLLLGLVFDE</sequence>
<feature type="transmembrane region" description="Helical" evidence="2">
    <location>
        <begin position="407"/>
        <end position="429"/>
    </location>
</feature>
<dbReference type="Gene3D" id="1.20.1250.20">
    <property type="entry name" value="MFS general substrate transporter like domains"/>
    <property type="match status" value="1"/>
</dbReference>
<keyword evidence="2" id="KW-0812">Transmembrane</keyword>
<feature type="transmembrane region" description="Helical" evidence="2">
    <location>
        <begin position="170"/>
        <end position="195"/>
    </location>
</feature>
<feature type="transmembrane region" description="Helical" evidence="2">
    <location>
        <begin position="349"/>
        <end position="368"/>
    </location>
</feature>
<dbReference type="AlphaFoldDB" id="A0AAD3DEV6"/>
<accession>A0AAD3DEV6</accession>
<dbReference type="EMBL" id="BLLK01000075">
    <property type="protein sequence ID" value="GFH61720.1"/>
    <property type="molecule type" value="Genomic_DNA"/>
</dbReference>
<feature type="transmembrane region" description="Helical" evidence="2">
    <location>
        <begin position="241"/>
        <end position="263"/>
    </location>
</feature>
<evidence type="ECO:0000256" key="1">
    <source>
        <dbReference type="SAM" id="MobiDB-lite"/>
    </source>
</evidence>
<feature type="compositionally biased region" description="Low complexity" evidence="1">
    <location>
        <begin position="1"/>
        <end position="20"/>
    </location>
</feature>
<organism evidence="3 4">
    <name type="scientific">Chaetoceros tenuissimus</name>
    <dbReference type="NCBI Taxonomy" id="426638"/>
    <lineage>
        <taxon>Eukaryota</taxon>
        <taxon>Sar</taxon>
        <taxon>Stramenopiles</taxon>
        <taxon>Ochrophyta</taxon>
        <taxon>Bacillariophyta</taxon>
        <taxon>Coscinodiscophyceae</taxon>
        <taxon>Chaetocerotophycidae</taxon>
        <taxon>Chaetocerotales</taxon>
        <taxon>Chaetocerotaceae</taxon>
        <taxon>Chaetoceros</taxon>
    </lineage>
</organism>
<evidence type="ECO:0000256" key="2">
    <source>
        <dbReference type="SAM" id="Phobius"/>
    </source>
</evidence>
<feature type="region of interest" description="Disordered" evidence="1">
    <location>
        <begin position="1"/>
        <end position="21"/>
    </location>
</feature>
<feature type="transmembrane region" description="Helical" evidence="2">
    <location>
        <begin position="207"/>
        <end position="229"/>
    </location>
</feature>
<feature type="transmembrane region" description="Helical" evidence="2">
    <location>
        <begin position="450"/>
        <end position="468"/>
    </location>
</feature>